<feature type="domain" description="LysM" evidence="5">
    <location>
        <begin position="274"/>
        <end position="318"/>
    </location>
</feature>
<dbReference type="CDD" id="cd00118">
    <property type="entry name" value="LysM"/>
    <property type="match status" value="1"/>
</dbReference>
<accession>A0ABS3YM62</accession>
<keyword evidence="2" id="KW-0081">Bacteriolytic enzyme</keyword>
<gene>
    <name evidence="6" type="ORF">J7I42_01720</name>
</gene>
<dbReference type="InterPro" id="IPR018392">
    <property type="entry name" value="LysM"/>
</dbReference>
<dbReference type="Gene3D" id="3.10.350.10">
    <property type="entry name" value="LysM domain"/>
    <property type="match status" value="2"/>
</dbReference>
<evidence type="ECO:0000259" key="5">
    <source>
        <dbReference type="PROSITE" id="PS51782"/>
    </source>
</evidence>
<dbReference type="Proteomes" id="UP000677244">
    <property type="component" value="Unassembled WGS sequence"/>
</dbReference>
<dbReference type="PROSITE" id="PS51782">
    <property type="entry name" value="LYSM"/>
    <property type="match status" value="2"/>
</dbReference>
<dbReference type="EMBL" id="JAGHKO010000001">
    <property type="protein sequence ID" value="MBO9198962.1"/>
    <property type="molecule type" value="Genomic_DNA"/>
</dbReference>
<name>A0ABS3YM62_9BACT</name>
<dbReference type="SMART" id="SM00047">
    <property type="entry name" value="LYZ2"/>
    <property type="match status" value="1"/>
</dbReference>
<dbReference type="SMART" id="SM00257">
    <property type="entry name" value="LysM"/>
    <property type="match status" value="2"/>
</dbReference>
<evidence type="ECO:0000256" key="4">
    <source>
        <dbReference type="ARBA" id="ARBA00032108"/>
    </source>
</evidence>
<dbReference type="Pfam" id="PF01832">
    <property type="entry name" value="Glucosaminidase"/>
    <property type="match status" value="1"/>
</dbReference>
<feature type="domain" description="LysM" evidence="5">
    <location>
        <begin position="360"/>
        <end position="403"/>
    </location>
</feature>
<dbReference type="SUPFAM" id="SSF54106">
    <property type="entry name" value="LysM domain"/>
    <property type="match status" value="2"/>
</dbReference>
<dbReference type="PANTHER" id="PTHR33308:SF9">
    <property type="entry name" value="PEPTIDOGLYCAN HYDROLASE FLGJ"/>
    <property type="match status" value="1"/>
</dbReference>
<keyword evidence="1" id="KW-0929">Antimicrobial</keyword>
<dbReference type="InterPro" id="IPR036779">
    <property type="entry name" value="LysM_dom_sf"/>
</dbReference>
<proteinExistence type="predicted"/>
<evidence type="ECO:0000256" key="3">
    <source>
        <dbReference type="ARBA" id="ARBA00022801"/>
    </source>
</evidence>
<dbReference type="Pfam" id="PF01476">
    <property type="entry name" value="LysM"/>
    <property type="match status" value="2"/>
</dbReference>
<sequence length="406" mass="45662">MKRLLVVTAFFAVKGLQAQRNSDVVDYVNTYKEIAIREEQRSGVPAAITLAQGIHESMAGKSELVLKSNNHFGIKCQATWKGEKVYHDDDARGECFRSYEKPEQSYIDHSDFLKNGSRYAFLFQLDPTKYNDWAYGLKKAGYATNPKYPQILIKYIEDYNLQQYTLIALGKLSPKDEVLAGNGRPVNIGTGVVIQQIPSGPKPVVDYPIGEFKINRTKVIFAKAGTSLLGIAKQFDVSLKHLLDFNEFSEDEDDVLAEDQLVFVQRKRREGPQEFHEVRPGETLYDISQSEGIRLEYLINYNRLQDQGEPAVGEKLYLQGKAPEMPKLAKDVVLVTPAPPVVIPTPTQITPTNSSAVSGTIHIVAEKETLFSIAKKYSITVEQLKEWNKLTGNDLKIGQELVIYKN</sequence>
<protein>
    <recommendedName>
        <fullName evidence="4">Peptidoglycan hydrolase</fullName>
    </recommendedName>
</protein>
<dbReference type="RefSeq" id="WP_209137042.1">
    <property type="nucleotide sequence ID" value="NZ_JAGHKO010000001.1"/>
</dbReference>
<dbReference type="InterPro" id="IPR051056">
    <property type="entry name" value="Glycosyl_Hydrolase_73"/>
</dbReference>
<dbReference type="Gene3D" id="1.10.530.10">
    <property type="match status" value="1"/>
</dbReference>
<comment type="caution">
    <text evidence="6">The sequence shown here is derived from an EMBL/GenBank/DDBJ whole genome shotgun (WGS) entry which is preliminary data.</text>
</comment>
<evidence type="ECO:0000256" key="2">
    <source>
        <dbReference type="ARBA" id="ARBA00022638"/>
    </source>
</evidence>
<reference evidence="6 7" key="1">
    <citation type="submission" date="2021-03" db="EMBL/GenBank/DDBJ databases">
        <title>Assistant Professor.</title>
        <authorList>
            <person name="Huq M.A."/>
        </authorList>
    </citation>
    <scope>NUCLEOTIDE SEQUENCE [LARGE SCALE GENOMIC DNA]</scope>
    <source>
        <strain evidence="6 7">MAH-29</strain>
    </source>
</reference>
<evidence type="ECO:0000256" key="1">
    <source>
        <dbReference type="ARBA" id="ARBA00022529"/>
    </source>
</evidence>
<dbReference type="PANTHER" id="PTHR33308">
    <property type="entry name" value="PEPTIDOGLYCAN HYDROLASE FLGJ"/>
    <property type="match status" value="1"/>
</dbReference>
<keyword evidence="3" id="KW-0378">Hydrolase</keyword>
<evidence type="ECO:0000313" key="6">
    <source>
        <dbReference type="EMBL" id="MBO9198962.1"/>
    </source>
</evidence>
<organism evidence="6 7">
    <name type="scientific">Niastella soli</name>
    <dbReference type="NCBI Taxonomy" id="2821487"/>
    <lineage>
        <taxon>Bacteria</taxon>
        <taxon>Pseudomonadati</taxon>
        <taxon>Bacteroidota</taxon>
        <taxon>Chitinophagia</taxon>
        <taxon>Chitinophagales</taxon>
        <taxon>Chitinophagaceae</taxon>
        <taxon>Niastella</taxon>
    </lineage>
</organism>
<dbReference type="InterPro" id="IPR002901">
    <property type="entry name" value="MGlyc_endo_b_GlcNAc-like_dom"/>
</dbReference>
<evidence type="ECO:0000313" key="7">
    <source>
        <dbReference type="Proteomes" id="UP000677244"/>
    </source>
</evidence>
<keyword evidence="7" id="KW-1185">Reference proteome</keyword>